<dbReference type="PANTHER" id="PTHR37393:SF1">
    <property type="entry name" value="AT-RICH INTERACTIVE DOMAIN-CONTAINING PROTEIN 1A-LIKE"/>
    <property type="match status" value="1"/>
</dbReference>
<evidence type="ECO:0000256" key="1">
    <source>
        <dbReference type="SAM" id="MobiDB-lite"/>
    </source>
</evidence>
<accession>A0A0A9F5B5</accession>
<proteinExistence type="predicted"/>
<sequence>MSGAPGGLRIDQLGSGNLPGNAQHAFDGPEFPHACFHPGHMHPDDSNIVADYSRHGFPKETGHFGLGGLLRNGDVGWCRICMFNCGSVENLNLHVQTREHQQCAMDIILKMKQDVAKRQKLNFGGPKSFHNKKVAGKGHLRGNRR</sequence>
<organism evidence="2">
    <name type="scientific">Arundo donax</name>
    <name type="common">Giant reed</name>
    <name type="synonym">Donax arundinaceus</name>
    <dbReference type="NCBI Taxonomy" id="35708"/>
    <lineage>
        <taxon>Eukaryota</taxon>
        <taxon>Viridiplantae</taxon>
        <taxon>Streptophyta</taxon>
        <taxon>Embryophyta</taxon>
        <taxon>Tracheophyta</taxon>
        <taxon>Spermatophyta</taxon>
        <taxon>Magnoliopsida</taxon>
        <taxon>Liliopsida</taxon>
        <taxon>Poales</taxon>
        <taxon>Poaceae</taxon>
        <taxon>PACMAD clade</taxon>
        <taxon>Arundinoideae</taxon>
        <taxon>Arundineae</taxon>
        <taxon>Arundo</taxon>
    </lineage>
</organism>
<dbReference type="PANTHER" id="PTHR37393">
    <property type="entry name" value="AT-RICH INTERACTIVE DOMAIN-CONTAINING PROTEIN 1A-LIKE"/>
    <property type="match status" value="1"/>
</dbReference>
<name>A0A0A9F5B5_ARUDO</name>
<reference evidence="2" key="2">
    <citation type="journal article" date="2015" name="Data Brief">
        <title>Shoot transcriptome of the giant reed, Arundo donax.</title>
        <authorList>
            <person name="Barrero R.A."/>
            <person name="Guerrero F.D."/>
            <person name="Moolhuijzen P."/>
            <person name="Goolsby J.A."/>
            <person name="Tidwell J."/>
            <person name="Bellgard S.E."/>
            <person name="Bellgard M.I."/>
        </authorList>
    </citation>
    <scope>NUCLEOTIDE SEQUENCE</scope>
    <source>
        <tissue evidence="2">Shoot tissue taken approximately 20 cm above the soil surface</tissue>
    </source>
</reference>
<feature type="compositionally biased region" description="Basic residues" evidence="1">
    <location>
        <begin position="129"/>
        <end position="145"/>
    </location>
</feature>
<protein>
    <submittedName>
        <fullName evidence="2">Uncharacterized protein</fullName>
    </submittedName>
</protein>
<dbReference type="EMBL" id="GBRH01190374">
    <property type="protein sequence ID" value="JAE07522.1"/>
    <property type="molecule type" value="Transcribed_RNA"/>
</dbReference>
<feature type="region of interest" description="Disordered" evidence="1">
    <location>
        <begin position="122"/>
        <end position="145"/>
    </location>
</feature>
<evidence type="ECO:0000313" key="2">
    <source>
        <dbReference type="EMBL" id="JAE07522.1"/>
    </source>
</evidence>
<dbReference type="AlphaFoldDB" id="A0A0A9F5B5"/>
<reference evidence="2" key="1">
    <citation type="submission" date="2014-09" db="EMBL/GenBank/DDBJ databases">
        <authorList>
            <person name="Magalhaes I.L.F."/>
            <person name="Oliveira U."/>
            <person name="Santos F.R."/>
            <person name="Vidigal T.H.D.A."/>
            <person name="Brescovit A.D."/>
            <person name="Santos A.J."/>
        </authorList>
    </citation>
    <scope>NUCLEOTIDE SEQUENCE</scope>
    <source>
        <tissue evidence="2">Shoot tissue taken approximately 20 cm above the soil surface</tissue>
    </source>
</reference>